<evidence type="ECO:0000256" key="1">
    <source>
        <dbReference type="SAM" id="MobiDB-lite"/>
    </source>
</evidence>
<dbReference type="AlphaFoldDB" id="A0A7S3DR52"/>
<gene>
    <name evidence="2" type="ORF">APAL1065_LOCUS15225</name>
</gene>
<feature type="compositionally biased region" description="Polar residues" evidence="1">
    <location>
        <begin position="51"/>
        <end position="70"/>
    </location>
</feature>
<feature type="region of interest" description="Disordered" evidence="1">
    <location>
        <begin position="885"/>
        <end position="974"/>
    </location>
</feature>
<feature type="compositionally biased region" description="Pro residues" evidence="1">
    <location>
        <begin position="236"/>
        <end position="245"/>
    </location>
</feature>
<reference evidence="2" key="1">
    <citation type="submission" date="2021-01" db="EMBL/GenBank/DDBJ databases">
        <authorList>
            <person name="Corre E."/>
            <person name="Pelletier E."/>
            <person name="Niang G."/>
            <person name="Scheremetjew M."/>
            <person name="Finn R."/>
            <person name="Kale V."/>
            <person name="Holt S."/>
            <person name="Cochrane G."/>
            <person name="Meng A."/>
            <person name="Brown T."/>
            <person name="Cohen L."/>
        </authorList>
    </citation>
    <scope>NUCLEOTIDE SEQUENCE</scope>
    <source>
        <strain evidence="2">CCMP125</strain>
    </source>
</reference>
<sequence length="974" mass="107469">MPKQSRGFWTCEYCAASFDAFEEVSYHESYGCSRRPPAPPQNVPQHEMPYSDSTNRGRPPSQATPASPQHFSAAGTTYGFRRYLFMGQDNARLTRDDATMCRNIELFEVDAINTTDASGNPLTLGTVGLRCIHCIGDRTAASGNANFPRCVAEIGDCLREIAEGHLWRCERSPTAAKQILGDALTTRQRAKQEGGQPWHIQENSRRLLLNYCAYMSRELRLMDKYPMNSGVVIQPDAPPQRPPPTTMQQRQQVKQDYNSAGAAATNTAAPQNQSQGQQHQPSVTRTTSSPSRRLHDAAALDPFGTPARGVNAQFASPTQRNVGPPASSSDPFTIAGFQQGSSIGGQESSSYGNMSVNFPFVCEPSGHWICKFCQNVHPQYRDPHYLWTASNKLPPPEQFIDHHLRVCRMYQQSLMQDYPTSLQPPMMGDPFSYQPSTHGSYPPGVGDTLPALGVSDFDQFGMQAIQPPVPRMSAPGAAMRDLSADTPLNRAMAHLDANDLSMTYTDGTPVPDRLKLVANDDQLLLTDYYYYLMRQLRQCRFAESDRRTRGGKRDTVELGYGGLQCVHCAKLPNARKFFWSSVDRLANSFAEIPGHILKCRACPKETQEALLTLKGTHADQMSRLPRGSQKVYFRRMWRRVHEEDTARRAPQPQPDPMTPAATNSAPSSEPPRPERLDPFTTEKLNTAMNSPGTHNSEESVMLLERSPAEAAKALADSAIQAGPPSPSSRVLLAIPNDKEWLSDNDIFIRQQVEVFCATREDAEVARAGNKYPIEEGTVGIRCIHCALSKAGNTDNSTMYPFSLGGIYEAVREFHRYHLDSCKNTSPAVRSKLSILKGYSSLTSVSRNWYVTAAKSLGLVDTKNGIRASGESVPLSSRNAFSFSDSNLGKGSSSTLQDPSGSPALTPRKRSTSDSSPRPFEDNKRQTPASFAFEDVQGNEQRPNKSEDSRSRLATEPPAAGLNKTKQEDSAKQSS</sequence>
<proteinExistence type="predicted"/>
<feature type="region of interest" description="Disordered" evidence="1">
    <location>
        <begin position="30"/>
        <end position="72"/>
    </location>
</feature>
<organism evidence="2">
    <name type="scientific">Entomoneis paludosa</name>
    <dbReference type="NCBI Taxonomy" id="265537"/>
    <lineage>
        <taxon>Eukaryota</taxon>
        <taxon>Sar</taxon>
        <taxon>Stramenopiles</taxon>
        <taxon>Ochrophyta</taxon>
        <taxon>Bacillariophyta</taxon>
        <taxon>Bacillariophyceae</taxon>
        <taxon>Bacillariophycidae</taxon>
        <taxon>Entomoneidaceae</taxon>
        <taxon>Entomoneis</taxon>
    </lineage>
</organism>
<protein>
    <submittedName>
        <fullName evidence="2">Uncharacterized protein</fullName>
    </submittedName>
</protein>
<accession>A0A7S3DR52</accession>
<feature type="region of interest" description="Disordered" evidence="1">
    <location>
        <begin position="230"/>
        <end position="349"/>
    </location>
</feature>
<feature type="compositionally biased region" description="Basic and acidic residues" evidence="1">
    <location>
        <begin position="941"/>
        <end position="952"/>
    </location>
</feature>
<feature type="compositionally biased region" description="Polar residues" evidence="1">
    <location>
        <begin position="885"/>
        <end position="899"/>
    </location>
</feature>
<name>A0A7S3DR52_9STRA</name>
<feature type="region of interest" description="Disordered" evidence="1">
    <location>
        <begin position="642"/>
        <end position="678"/>
    </location>
</feature>
<feature type="compositionally biased region" description="Low complexity" evidence="1">
    <location>
        <begin position="246"/>
        <end position="291"/>
    </location>
</feature>
<feature type="compositionally biased region" description="Low complexity" evidence="1">
    <location>
        <begin position="336"/>
        <end position="349"/>
    </location>
</feature>
<evidence type="ECO:0000313" key="2">
    <source>
        <dbReference type="EMBL" id="CAD9972967.1"/>
    </source>
</evidence>
<dbReference type="EMBL" id="HBHT01022708">
    <property type="protein sequence ID" value="CAD9972967.1"/>
    <property type="molecule type" value="Transcribed_RNA"/>
</dbReference>
<feature type="compositionally biased region" description="Polar residues" evidence="1">
    <location>
        <begin position="313"/>
        <end position="331"/>
    </location>
</feature>
<feature type="compositionally biased region" description="Basic and acidic residues" evidence="1">
    <location>
        <begin position="964"/>
        <end position="974"/>
    </location>
</feature>